<feature type="compositionally biased region" description="Polar residues" evidence="1">
    <location>
        <begin position="1"/>
        <end position="18"/>
    </location>
</feature>
<organism evidence="2 3">
    <name type="scientific">Puccinia coronata f. sp. avenae</name>
    <dbReference type="NCBI Taxonomy" id="200324"/>
    <lineage>
        <taxon>Eukaryota</taxon>
        <taxon>Fungi</taxon>
        <taxon>Dikarya</taxon>
        <taxon>Basidiomycota</taxon>
        <taxon>Pucciniomycotina</taxon>
        <taxon>Pucciniomycetes</taxon>
        <taxon>Pucciniales</taxon>
        <taxon>Pucciniaceae</taxon>
        <taxon>Puccinia</taxon>
    </lineage>
</organism>
<evidence type="ECO:0000256" key="1">
    <source>
        <dbReference type="SAM" id="MobiDB-lite"/>
    </source>
</evidence>
<name>A0A2N5VDJ1_9BASI</name>
<comment type="caution">
    <text evidence="2">The sequence shown here is derived from an EMBL/GenBank/DDBJ whole genome shotgun (WGS) entry which is preliminary data.</text>
</comment>
<dbReference type="PANTHER" id="PTHR33069:SF3">
    <property type="entry name" value="DYNEIN HEAVY CHAIN TAIL DOMAIN-CONTAINING PROTEIN"/>
    <property type="match status" value="1"/>
</dbReference>
<dbReference type="EMBL" id="PGCI01000026">
    <property type="protein sequence ID" value="PLW48065.1"/>
    <property type="molecule type" value="Genomic_DNA"/>
</dbReference>
<feature type="region of interest" description="Disordered" evidence="1">
    <location>
        <begin position="1"/>
        <end position="31"/>
    </location>
</feature>
<proteinExistence type="predicted"/>
<reference evidence="2 3" key="1">
    <citation type="submission" date="2017-11" db="EMBL/GenBank/DDBJ databases">
        <title>De novo assembly and phasing of dikaryotic genomes from two isolates of Puccinia coronata f. sp. avenae, the causal agent of oat crown rust.</title>
        <authorList>
            <person name="Miller M.E."/>
            <person name="Zhang Y."/>
            <person name="Omidvar V."/>
            <person name="Sperschneider J."/>
            <person name="Schwessinger B."/>
            <person name="Raley C."/>
            <person name="Palmer J.M."/>
            <person name="Garnica D."/>
            <person name="Upadhyaya N."/>
            <person name="Rathjen J."/>
            <person name="Taylor J.M."/>
            <person name="Park R.F."/>
            <person name="Dodds P.N."/>
            <person name="Hirsch C.D."/>
            <person name="Kianian S.F."/>
            <person name="Figueroa M."/>
        </authorList>
    </citation>
    <scope>NUCLEOTIDE SEQUENCE [LARGE SCALE GENOMIC DNA]</scope>
    <source>
        <strain evidence="2">12SD80</strain>
    </source>
</reference>
<protein>
    <submittedName>
        <fullName evidence="2">Uncharacterized protein</fullName>
    </submittedName>
</protein>
<evidence type="ECO:0000313" key="3">
    <source>
        <dbReference type="Proteomes" id="UP000235392"/>
    </source>
</evidence>
<dbReference type="PANTHER" id="PTHR33069">
    <property type="entry name" value="CHROMOSOME 7, WHOLE GENOME SHOTGUN SEQUENCE-RELATED"/>
    <property type="match status" value="1"/>
</dbReference>
<gene>
    <name evidence="2" type="ORF">PCASD_03603</name>
</gene>
<dbReference type="Proteomes" id="UP000235392">
    <property type="component" value="Unassembled WGS sequence"/>
</dbReference>
<dbReference type="AlphaFoldDB" id="A0A2N5VDJ1"/>
<accession>A0A2N5VDJ1</accession>
<sequence length="440" mass="50357">MTTPEAVSSMSDSANSPTAAPDELTKPTNVVPEPIRQQRGLIIKNFQDLTKKFQHYASNPIYPVVPVDTNRETWNKALSRLQLKFLPALRHQIDTLIQLLRPSELQDDVNGSRLKLIIDIQAELDQSLREIFSIAAGIQRKPVSIPTRSDDQDLEEYKEFRRQGLANGLELLNQSLVSIFDQSSLIIKELTKPSTMTIQWHQYLEWSRRSTIVREKISIASSINQVIQWISAHEFTLIQERWVPRLYLAHNAFLFDLPKLIYRAIYHLEPNDPPVGLAKCLKSEHALPLAQALIPLIKLSRVFFKKVMNNGLHQIPSKPYTNMNSHQLETLGHSVGFILHYFHNLMKAIADYGSEHRDRLTNQYPPSIEPTINKIVARFNSDMLLVVTYVIPLIPDSVSEPNHLQTFLVEWNRLFLITAQRCRLAAQSYNAASQAAEPHE</sequence>
<evidence type="ECO:0000313" key="2">
    <source>
        <dbReference type="EMBL" id="PLW48065.1"/>
    </source>
</evidence>